<dbReference type="PANTHER" id="PTHR10775">
    <property type="entry name" value="OS08G0208400 PROTEIN"/>
    <property type="match status" value="1"/>
</dbReference>
<sequence length="248" mass="28860">MKKLIRDLGLPVEKIDASKNCCMLYWMDEIDLDCCKFCGEFMYKPTRERNPNRKKIPYAILRYLPFTLCLQRLYALKTIAKQMTWYANHQTEDGCMCHPSDAEAWRHFDRIYLNFAVEPNNVRLSSCTDGFAPHWHSCWLIILTLYNLPQGICISFEYIFLKMVLHGLFNPKFPIDVYLELLIDELQNLWHVDVPTDDNVKNETFTMSAVLMWTVNDLPTYGIASRWSAGSVNGCPICMDTFPTLGDV</sequence>
<dbReference type="InterPro" id="IPR004242">
    <property type="entry name" value="Transposase_21"/>
</dbReference>
<organism evidence="1">
    <name type="scientific">Sesamum calycinum</name>
    <dbReference type="NCBI Taxonomy" id="2727403"/>
    <lineage>
        <taxon>Eukaryota</taxon>
        <taxon>Viridiplantae</taxon>
        <taxon>Streptophyta</taxon>
        <taxon>Embryophyta</taxon>
        <taxon>Tracheophyta</taxon>
        <taxon>Spermatophyta</taxon>
        <taxon>Magnoliopsida</taxon>
        <taxon>eudicotyledons</taxon>
        <taxon>Gunneridae</taxon>
        <taxon>Pentapetalae</taxon>
        <taxon>asterids</taxon>
        <taxon>lamiids</taxon>
        <taxon>Lamiales</taxon>
        <taxon>Pedaliaceae</taxon>
        <taxon>Sesamum</taxon>
    </lineage>
</organism>
<gene>
    <name evidence="1" type="ORF">Scaly_1046600</name>
</gene>
<name>A0AAW2QK34_9LAMI</name>
<proteinExistence type="predicted"/>
<dbReference type="AlphaFoldDB" id="A0AAW2QK34"/>
<comment type="caution">
    <text evidence="1">The sequence shown here is derived from an EMBL/GenBank/DDBJ whole genome shotgun (WGS) entry which is preliminary data.</text>
</comment>
<protein>
    <submittedName>
        <fullName evidence="1">Uncharacterized protein</fullName>
    </submittedName>
</protein>
<dbReference type="EMBL" id="JACGWM010000006">
    <property type="protein sequence ID" value="KAL0368277.1"/>
    <property type="molecule type" value="Genomic_DNA"/>
</dbReference>
<dbReference type="Pfam" id="PF02992">
    <property type="entry name" value="Transposase_21"/>
    <property type="match status" value="1"/>
</dbReference>
<evidence type="ECO:0000313" key="1">
    <source>
        <dbReference type="EMBL" id="KAL0368277.1"/>
    </source>
</evidence>
<dbReference type="PANTHER" id="PTHR10775:SF185">
    <property type="entry name" value="OS08G0208400 PROTEIN"/>
    <property type="match status" value="1"/>
</dbReference>
<accession>A0AAW2QK34</accession>
<reference evidence="1" key="1">
    <citation type="submission" date="2020-06" db="EMBL/GenBank/DDBJ databases">
        <authorList>
            <person name="Li T."/>
            <person name="Hu X."/>
            <person name="Zhang T."/>
            <person name="Song X."/>
            <person name="Zhang H."/>
            <person name="Dai N."/>
            <person name="Sheng W."/>
            <person name="Hou X."/>
            <person name="Wei L."/>
        </authorList>
    </citation>
    <scope>NUCLEOTIDE SEQUENCE</scope>
    <source>
        <strain evidence="1">KEN8</strain>
        <tissue evidence="1">Leaf</tissue>
    </source>
</reference>
<reference evidence="1" key="2">
    <citation type="journal article" date="2024" name="Plant">
        <title>Genomic evolution and insights into agronomic trait innovations of Sesamum species.</title>
        <authorList>
            <person name="Miao H."/>
            <person name="Wang L."/>
            <person name="Qu L."/>
            <person name="Liu H."/>
            <person name="Sun Y."/>
            <person name="Le M."/>
            <person name="Wang Q."/>
            <person name="Wei S."/>
            <person name="Zheng Y."/>
            <person name="Lin W."/>
            <person name="Duan Y."/>
            <person name="Cao H."/>
            <person name="Xiong S."/>
            <person name="Wang X."/>
            <person name="Wei L."/>
            <person name="Li C."/>
            <person name="Ma Q."/>
            <person name="Ju M."/>
            <person name="Zhao R."/>
            <person name="Li G."/>
            <person name="Mu C."/>
            <person name="Tian Q."/>
            <person name="Mei H."/>
            <person name="Zhang T."/>
            <person name="Gao T."/>
            <person name="Zhang H."/>
        </authorList>
    </citation>
    <scope>NUCLEOTIDE SEQUENCE</scope>
    <source>
        <strain evidence="1">KEN8</strain>
    </source>
</reference>